<name>A0A086MW94_9ACTN</name>
<evidence type="ECO:0000256" key="1">
    <source>
        <dbReference type="SAM" id="MobiDB-lite"/>
    </source>
</evidence>
<evidence type="ECO:0000313" key="2">
    <source>
        <dbReference type="EMBL" id="KFG73162.1"/>
    </source>
</evidence>
<dbReference type="HOGENOM" id="CLU_195364_0_0_11"/>
<accession>A0A086MW94</accession>
<dbReference type="Proteomes" id="UP000029095">
    <property type="component" value="Unassembled WGS sequence"/>
</dbReference>
<gene>
    <name evidence="2" type="ORF">FM21_20225</name>
</gene>
<reference evidence="2 3" key="1">
    <citation type="submission" date="2014-05" db="EMBL/GenBank/DDBJ databases">
        <title>Complete genome sequence of the Streptomyces mutabilis TRM45540.</title>
        <authorList>
            <person name="Luo X."/>
            <person name="Zhang L."/>
        </authorList>
    </citation>
    <scope>NUCLEOTIDE SEQUENCE [LARGE SCALE GENOMIC DNA]</scope>
    <source>
        <strain evidence="2 3">TRM45540</strain>
    </source>
</reference>
<evidence type="ECO:0000313" key="3">
    <source>
        <dbReference type="Proteomes" id="UP000029095"/>
    </source>
</evidence>
<dbReference type="STRING" id="1915400.FM21_20225"/>
<proteinExistence type="predicted"/>
<dbReference type="AlphaFoldDB" id="A0A086MW94"/>
<dbReference type="EMBL" id="JNFQ01000002">
    <property type="protein sequence ID" value="KFG73162.1"/>
    <property type="molecule type" value="Genomic_DNA"/>
</dbReference>
<comment type="caution">
    <text evidence="2">The sequence shown here is derived from an EMBL/GenBank/DDBJ whole genome shotgun (WGS) entry which is preliminary data.</text>
</comment>
<sequence>MTKENGESVELGPYTYRLGRNHWPSPGDGTLTRGGLPVPLRVTEPVPRRSLDVMTELEAGFAERWGRSRAALTYTRAE</sequence>
<keyword evidence="3" id="KW-1185">Reference proteome</keyword>
<organism evidence="2 3">
    <name type="scientific">Streptomyces mutabilis</name>
    <dbReference type="NCBI Taxonomy" id="67332"/>
    <lineage>
        <taxon>Bacteria</taxon>
        <taxon>Bacillati</taxon>
        <taxon>Actinomycetota</taxon>
        <taxon>Actinomycetes</taxon>
        <taxon>Kitasatosporales</taxon>
        <taxon>Streptomycetaceae</taxon>
        <taxon>Streptomyces</taxon>
    </lineage>
</organism>
<feature type="region of interest" description="Disordered" evidence="1">
    <location>
        <begin position="18"/>
        <end position="38"/>
    </location>
</feature>
<protein>
    <submittedName>
        <fullName evidence="2">Uncharacterized protein</fullName>
    </submittedName>
</protein>